<dbReference type="EMBL" id="QGNW01001405">
    <property type="protein sequence ID" value="RVW42315.1"/>
    <property type="molecule type" value="Genomic_DNA"/>
</dbReference>
<dbReference type="AlphaFoldDB" id="A0A438E3K4"/>
<keyword evidence="2" id="KW-0808">Transferase</keyword>
<dbReference type="Pfam" id="PF25441">
    <property type="entry name" value="Hexapep_UGP3_C"/>
    <property type="match status" value="1"/>
</dbReference>
<organism evidence="2 3">
    <name type="scientific">Vitis vinifera</name>
    <name type="common">Grape</name>
    <dbReference type="NCBI Taxonomy" id="29760"/>
    <lineage>
        <taxon>Eukaryota</taxon>
        <taxon>Viridiplantae</taxon>
        <taxon>Streptophyta</taxon>
        <taxon>Embryophyta</taxon>
        <taxon>Tracheophyta</taxon>
        <taxon>Spermatophyta</taxon>
        <taxon>Magnoliopsida</taxon>
        <taxon>eudicotyledons</taxon>
        <taxon>Gunneridae</taxon>
        <taxon>Pentapetalae</taxon>
        <taxon>rosids</taxon>
        <taxon>Vitales</taxon>
        <taxon>Vitaceae</taxon>
        <taxon>Viteae</taxon>
        <taxon>Vitis</taxon>
    </lineage>
</organism>
<dbReference type="GO" id="GO:0016779">
    <property type="term" value="F:nucleotidyltransferase activity"/>
    <property type="evidence" value="ECO:0007669"/>
    <property type="project" value="UniProtKB-KW"/>
</dbReference>
<feature type="domain" description="UGP3-like C-terminal hexapeptide repeats" evidence="1">
    <location>
        <begin position="79"/>
        <end position="260"/>
    </location>
</feature>
<evidence type="ECO:0000313" key="3">
    <source>
        <dbReference type="Proteomes" id="UP000288805"/>
    </source>
</evidence>
<dbReference type="SUPFAM" id="SSF53448">
    <property type="entry name" value="Nucleotide-diphospho-sugar transferases"/>
    <property type="match status" value="1"/>
</dbReference>
<dbReference type="InterPro" id="IPR057388">
    <property type="entry name" value="Hexapep_UGP3_C"/>
</dbReference>
<accession>A0A438E3K4</accession>
<name>A0A438E3K4_VITVI</name>
<comment type="caution">
    <text evidence="2">The sequence shown here is derived from an EMBL/GenBank/DDBJ whole genome shotgun (WGS) entry which is preliminary data.</text>
</comment>
<evidence type="ECO:0000313" key="2">
    <source>
        <dbReference type="EMBL" id="RVW42315.1"/>
    </source>
</evidence>
<dbReference type="Proteomes" id="UP000288805">
    <property type="component" value="Unassembled WGS sequence"/>
</dbReference>
<keyword evidence="2" id="KW-0548">Nucleotidyltransferase</keyword>
<protein>
    <submittedName>
        <fullName evidence="2">UTP--glucose-1-phosphate uridylyltransferase 3, chloroplastic</fullName>
    </submittedName>
</protein>
<dbReference type="InterPro" id="IPR029044">
    <property type="entry name" value="Nucleotide-diphossugar_trans"/>
</dbReference>
<sequence length="263" mass="29532">MQTSLFTRLQMGSLLDIMRNAYDLLSQCDIKMPEQCSGVLLHHNLQIEGNDRYADSGPPFLVLLHPALGPLWEVSRQKFYGGSISMGSELQLEIAEFLWRNVQLDGSMIVIAENVMGSTRIDEMVSPCYSMGTGNMLFPCGRCKLQNVKVQNKGINWNSGDNIYWKHDVQRFEALKIILHGNAEFEATDVILQVPSSAVLLEFGSAILAFPSTTIIFTYYGICGHSGLAVDLNPIEEKMMDSGSWFWNYKLSGTHIHLELVEF</sequence>
<proteinExistence type="predicted"/>
<reference evidence="2 3" key="1">
    <citation type="journal article" date="2018" name="PLoS Genet.">
        <title>Population sequencing reveals clonal diversity and ancestral inbreeding in the grapevine cultivar Chardonnay.</title>
        <authorList>
            <person name="Roach M.J."/>
            <person name="Johnson D.L."/>
            <person name="Bohlmann J."/>
            <person name="van Vuuren H.J."/>
            <person name="Jones S.J."/>
            <person name="Pretorius I.S."/>
            <person name="Schmidt S.A."/>
            <person name="Borneman A.R."/>
        </authorList>
    </citation>
    <scope>NUCLEOTIDE SEQUENCE [LARGE SCALE GENOMIC DNA]</scope>
    <source>
        <strain evidence="3">cv. Chardonnay</strain>
        <tissue evidence="2">Leaf</tissue>
    </source>
</reference>
<evidence type="ECO:0000259" key="1">
    <source>
        <dbReference type="Pfam" id="PF25441"/>
    </source>
</evidence>
<gene>
    <name evidence="2" type="primary">UGP3_2</name>
    <name evidence="2" type="ORF">CK203_070933</name>
</gene>